<protein>
    <submittedName>
        <fullName evidence="2">Uncharacterized protein LOC108744939</fullName>
    </submittedName>
    <submittedName>
        <fullName evidence="3">Uncharacterized protein LOC112906827</fullName>
    </submittedName>
</protein>
<proteinExistence type="predicted"/>
<organism evidence="1 2">
    <name type="scientific">Agrilus planipennis</name>
    <name type="common">Emerald ash borer</name>
    <name type="synonym">Agrilus marcopoli</name>
    <dbReference type="NCBI Taxonomy" id="224129"/>
    <lineage>
        <taxon>Eukaryota</taxon>
        <taxon>Metazoa</taxon>
        <taxon>Ecdysozoa</taxon>
        <taxon>Arthropoda</taxon>
        <taxon>Hexapoda</taxon>
        <taxon>Insecta</taxon>
        <taxon>Pterygota</taxon>
        <taxon>Neoptera</taxon>
        <taxon>Endopterygota</taxon>
        <taxon>Coleoptera</taxon>
        <taxon>Polyphaga</taxon>
        <taxon>Elateriformia</taxon>
        <taxon>Buprestoidea</taxon>
        <taxon>Buprestidae</taxon>
        <taxon>Agrilinae</taxon>
        <taxon>Agrilus</taxon>
    </lineage>
</organism>
<gene>
    <name evidence="2" type="primary">LOC108744939</name>
    <name evidence="3" type="synonym">LOC112906827</name>
</gene>
<sequence length="143" mass="16348">MDTSLKEIVSNHPIEAVILWSKLHHEGKTFLTECTENFTRLQIVKLYYTAVALGGYNVLKLHQKDIGDVTIETSEGFSDFSQYLKLDGDYHCKNYMPSLLELSRLAARKFIISVKNVPDTSTFNNISKNLKIPNNLVDYISFK</sequence>
<dbReference type="KEGG" id="apln:112906827"/>
<evidence type="ECO:0000313" key="1">
    <source>
        <dbReference type="Proteomes" id="UP000192223"/>
    </source>
</evidence>
<accession>A0A1W4XVG0</accession>
<dbReference type="KEGG" id="apln:108744939"/>
<dbReference type="RefSeq" id="XP_018336420.1">
    <property type="nucleotide sequence ID" value="XM_018480918.1"/>
</dbReference>
<dbReference type="GeneID" id="108744939"/>
<name>A0A1W4XVG0_AGRPL</name>
<dbReference type="AlphaFoldDB" id="A0A1W4XVG0"/>
<evidence type="ECO:0000313" key="2">
    <source>
        <dbReference type="RefSeq" id="XP_018336420.1"/>
    </source>
</evidence>
<dbReference type="RefSeq" id="XP_025837611.1">
    <property type="nucleotide sequence ID" value="XM_025981826.1"/>
</dbReference>
<dbReference type="Proteomes" id="UP000192223">
    <property type="component" value="Unplaced"/>
</dbReference>
<evidence type="ECO:0000313" key="3">
    <source>
        <dbReference type="RefSeq" id="XP_025837611.1"/>
    </source>
</evidence>
<reference evidence="2 3" key="1">
    <citation type="submission" date="2025-04" db="UniProtKB">
        <authorList>
            <consortium name="RefSeq"/>
        </authorList>
    </citation>
    <scope>IDENTIFICATION</scope>
    <source>
        <tissue evidence="2 3">Entire body</tissue>
    </source>
</reference>
<keyword evidence="1" id="KW-1185">Reference proteome</keyword>